<sequence>MSEIPIDCRASRGRTETERLGGQKAKSRTELVLVRGKRVEGKEFLSALAFAASFFANAIFRANEVGAPPYFL</sequence>
<evidence type="ECO:0000313" key="2">
    <source>
        <dbReference type="EMBL" id="PIS15353.1"/>
    </source>
</evidence>
<dbReference type="Proteomes" id="UP000231282">
    <property type="component" value="Unassembled WGS sequence"/>
</dbReference>
<accession>A0A2H0WRT5</accession>
<comment type="caution">
    <text evidence="2">The sequence shown here is derived from an EMBL/GenBank/DDBJ whole genome shotgun (WGS) entry which is preliminary data.</text>
</comment>
<proteinExistence type="predicted"/>
<evidence type="ECO:0000313" key="3">
    <source>
        <dbReference type="Proteomes" id="UP000231282"/>
    </source>
</evidence>
<organism evidence="2 3">
    <name type="scientific">Candidatus Shapirobacteria bacterium CG09_land_8_20_14_0_10_38_17</name>
    <dbReference type="NCBI Taxonomy" id="1974884"/>
    <lineage>
        <taxon>Bacteria</taxon>
        <taxon>Candidatus Shapironibacteriota</taxon>
    </lineage>
</organism>
<dbReference type="EMBL" id="PEZH01000009">
    <property type="protein sequence ID" value="PIS15353.1"/>
    <property type="molecule type" value="Genomic_DNA"/>
</dbReference>
<protein>
    <submittedName>
        <fullName evidence="2">Uncharacterized protein</fullName>
    </submittedName>
</protein>
<reference evidence="3" key="1">
    <citation type="submission" date="2017-09" db="EMBL/GenBank/DDBJ databases">
        <title>Depth-based differentiation of microbial function through sediment-hosted aquifers and enrichment of novel symbionts in the deep terrestrial subsurface.</title>
        <authorList>
            <person name="Probst A.J."/>
            <person name="Ladd B."/>
            <person name="Jarett J.K."/>
            <person name="Geller-Mcgrath D.E."/>
            <person name="Sieber C.M.K."/>
            <person name="Emerson J.B."/>
            <person name="Anantharaman K."/>
            <person name="Thomas B.C."/>
            <person name="Malmstrom R."/>
            <person name="Stieglmeier M."/>
            <person name="Klingl A."/>
            <person name="Woyke T."/>
            <person name="Ryan C.M."/>
            <person name="Banfield J.F."/>
        </authorList>
    </citation>
    <scope>NUCLEOTIDE SEQUENCE [LARGE SCALE GENOMIC DNA]</scope>
</reference>
<dbReference type="AlphaFoldDB" id="A0A2H0WRT5"/>
<feature type="compositionally biased region" description="Basic and acidic residues" evidence="1">
    <location>
        <begin position="9"/>
        <end position="21"/>
    </location>
</feature>
<gene>
    <name evidence="2" type="ORF">COT63_00490</name>
</gene>
<feature type="region of interest" description="Disordered" evidence="1">
    <location>
        <begin position="1"/>
        <end position="22"/>
    </location>
</feature>
<name>A0A2H0WRT5_9BACT</name>
<evidence type="ECO:0000256" key="1">
    <source>
        <dbReference type="SAM" id="MobiDB-lite"/>
    </source>
</evidence>